<protein>
    <submittedName>
        <fullName evidence="3">Uncharacterized protein</fullName>
    </submittedName>
</protein>
<evidence type="ECO:0000313" key="4">
    <source>
        <dbReference type="Proteomes" id="UP000298390"/>
    </source>
</evidence>
<comment type="caution">
    <text evidence="3">The sequence shown here is derived from an EMBL/GenBank/DDBJ whole genome shotgun (WGS) entry which is preliminary data.</text>
</comment>
<sequence>MLVFALVLQGAAALIGALTLIASVPFAGPGGLAILRDCLRTLDPSARGSKLILEYSRNAYRYERMFKRSLNTFFLAHGLPPTRPRYGLEPPVDSDFVRLVKSGCGYPGGLCSSVGFDLDPTRTSQLDGFVHPTMALARPPVDFLFSDDSVLPPTYNYVWPTSTAVPVMVPTQVSDSTQPAASAVSLGDLSMVPSPILSDEVSNTTAPSVDMVDLVPLMAVGLFLLVLAIGPCLVPSRRHSVKYVLNWQLAPRKSSSDDIEFWRKYDDLEAGRVSPGYVAPLGDAPRPFFSSSLTSTSLLAAAPTTVRHIAERPVQAEDPEMNDLSAPGRGSVPGEPLDGPPG</sequence>
<feature type="transmembrane region" description="Helical" evidence="2">
    <location>
        <begin position="214"/>
        <end position="234"/>
    </location>
</feature>
<evidence type="ECO:0000256" key="1">
    <source>
        <dbReference type="SAM" id="MobiDB-lite"/>
    </source>
</evidence>
<keyword evidence="2" id="KW-1133">Transmembrane helix</keyword>
<keyword evidence="2" id="KW-0472">Membrane</keyword>
<proteinExistence type="predicted"/>
<feature type="region of interest" description="Disordered" evidence="1">
    <location>
        <begin position="309"/>
        <end position="342"/>
    </location>
</feature>
<evidence type="ECO:0000256" key="2">
    <source>
        <dbReference type="SAM" id="Phobius"/>
    </source>
</evidence>
<dbReference type="Proteomes" id="UP000298390">
    <property type="component" value="Unassembled WGS sequence"/>
</dbReference>
<evidence type="ECO:0000313" key="3">
    <source>
        <dbReference type="EMBL" id="TFY58307.1"/>
    </source>
</evidence>
<keyword evidence="2" id="KW-0812">Transmembrane</keyword>
<accession>A0A4Y9Y9S0</accession>
<organism evidence="3 4">
    <name type="scientific">Rhodofomes roseus</name>
    <dbReference type="NCBI Taxonomy" id="34475"/>
    <lineage>
        <taxon>Eukaryota</taxon>
        <taxon>Fungi</taxon>
        <taxon>Dikarya</taxon>
        <taxon>Basidiomycota</taxon>
        <taxon>Agaricomycotina</taxon>
        <taxon>Agaricomycetes</taxon>
        <taxon>Polyporales</taxon>
        <taxon>Rhodofomes</taxon>
    </lineage>
</organism>
<dbReference type="EMBL" id="SEKV01000369">
    <property type="protein sequence ID" value="TFY58307.1"/>
    <property type="molecule type" value="Genomic_DNA"/>
</dbReference>
<reference evidence="3 4" key="1">
    <citation type="submission" date="2019-01" db="EMBL/GenBank/DDBJ databases">
        <title>Genome sequencing of the rare red list fungi Fomitopsis rosea.</title>
        <authorList>
            <person name="Buettner E."/>
            <person name="Kellner H."/>
        </authorList>
    </citation>
    <scope>NUCLEOTIDE SEQUENCE [LARGE SCALE GENOMIC DNA]</scope>
    <source>
        <strain evidence="3 4">DSM 105464</strain>
    </source>
</reference>
<name>A0A4Y9Y9S0_9APHY</name>
<dbReference type="AlphaFoldDB" id="A0A4Y9Y9S0"/>
<gene>
    <name evidence="3" type="ORF">EVJ58_g6504</name>
</gene>